<feature type="region of interest" description="Disordered" evidence="1">
    <location>
        <begin position="392"/>
        <end position="411"/>
    </location>
</feature>
<dbReference type="Pfam" id="PF13481">
    <property type="entry name" value="AAA_25"/>
    <property type="match status" value="1"/>
</dbReference>
<evidence type="ECO:0000259" key="2">
    <source>
        <dbReference type="PROSITE" id="PS51199"/>
    </source>
</evidence>
<comment type="caution">
    <text evidence="3">The sequence shown here is derived from an EMBL/GenBank/DDBJ whole genome shotgun (WGS) entry which is preliminary data.</text>
</comment>
<dbReference type="PANTHER" id="PTHR12873">
    <property type="entry name" value="T7-LIKE MITOCHONDRIAL DNA HELICASE"/>
    <property type="match status" value="1"/>
</dbReference>
<gene>
    <name evidence="3" type="ORF">HAZT_HAZT002030</name>
</gene>
<dbReference type="InterPro" id="IPR007694">
    <property type="entry name" value="DNA_helicase_DnaB-like_C"/>
</dbReference>
<name>A0A6A0H982_HYAAZ</name>
<feature type="domain" description="SF4 helicase" evidence="2">
    <location>
        <begin position="141"/>
        <end position="392"/>
    </location>
</feature>
<dbReference type="PANTHER" id="PTHR12873:SF0">
    <property type="entry name" value="TWINKLE MTDNA HELICASE"/>
    <property type="match status" value="1"/>
</dbReference>
<dbReference type="Gene3D" id="3.40.50.300">
    <property type="entry name" value="P-loop containing nucleotide triphosphate hydrolases"/>
    <property type="match status" value="1"/>
</dbReference>
<dbReference type="Proteomes" id="UP000711488">
    <property type="component" value="Unassembled WGS sequence"/>
</dbReference>
<dbReference type="PROSITE" id="PS51199">
    <property type="entry name" value="SF4_HELICASE"/>
    <property type="match status" value="1"/>
</dbReference>
<dbReference type="GO" id="GO:0043139">
    <property type="term" value="F:5'-3' DNA helicase activity"/>
    <property type="evidence" value="ECO:0007669"/>
    <property type="project" value="InterPro"/>
</dbReference>
<proteinExistence type="predicted"/>
<reference evidence="3" key="1">
    <citation type="submission" date="2014-08" db="EMBL/GenBank/DDBJ databases">
        <authorList>
            <person name="Murali S."/>
            <person name="Richards S."/>
            <person name="Bandaranaike D."/>
            <person name="Bellair M."/>
            <person name="Blankenburg K."/>
            <person name="Chao H."/>
            <person name="Dinh H."/>
            <person name="Doddapaneni H."/>
            <person name="Dugan-Rocha S."/>
            <person name="Elkadiri S."/>
            <person name="Gnanaolivu R."/>
            <person name="Hughes D."/>
            <person name="Lee S."/>
            <person name="Li M."/>
            <person name="Ming W."/>
            <person name="Munidasa M."/>
            <person name="Muniz J."/>
            <person name="Nguyen L."/>
            <person name="Osuji N."/>
            <person name="Pu L.-L."/>
            <person name="Puazo M."/>
            <person name="Skinner E."/>
            <person name="Qu C."/>
            <person name="Quiroz J."/>
            <person name="Raj R."/>
            <person name="Weissenberger G."/>
            <person name="Xin Y."/>
            <person name="Zou X."/>
            <person name="Han Y."/>
            <person name="Worley K."/>
            <person name="Muzny D."/>
            <person name="Gibbs R."/>
        </authorList>
    </citation>
    <scope>NUCLEOTIDE SEQUENCE</scope>
    <source>
        <strain evidence="3">HAZT.00-mixed</strain>
        <tissue evidence="3">Whole organism</tissue>
    </source>
</reference>
<accession>A0A6A0H982</accession>
<dbReference type="GO" id="GO:0006264">
    <property type="term" value="P:mitochondrial DNA replication"/>
    <property type="evidence" value="ECO:0007669"/>
    <property type="project" value="TreeGrafter"/>
</dbReference>
<dbReference type="GO" id="GO:0005524">
    <property type="term" value="F:ATP binding"/>
    <property type="evidence" value="ECO:0007669"/>
    <property type="project" value="InterPro"/>
</dbReference>
<dbReference type="EMBL" id="JQDR03004943">
    <property type="protein sequence ID" value="KAA0201824.1"/>
    <property type="molecule type" value="Genomic_DNA"/>
</dbReference>
<dbReference type="OrthoDB" id="275278at2759"/>
<reference evidence="3" key="3">
    <citation type="submission" date="2019-06" db="EMBL/GenBank/DDBJ databases">
        <authorList>
            <person name="Poynton C."/>
            <person name="Hasenbein S."/>
            <person name="Benoit J.B."/>
            <person name="Sepulveda M.S."/>
            <person name="Poelchau M.F."/>
            <person name="Murali S.C."/>
            <person name="Chen S."/>
            <person name="Glastad K.M."/>
            <person name="Werren J.H."/>
            <person name="Vineis J.H."/>
            <person name="Bowen J.L."/>
            <person name="Friedrich M."/>
            <person name="Jones J."/>
            <person name="Robertson H.M."/>
            <person name="Feyereisen R."/>
            <person name="Mechler-Hickson A."/>
            <person name="Mathers N."/>
            <person name="Lee C.E."/>
            <person name="Colbourne J.K."/>
            <person name="Biales A."/>
            <person name="Johnston J.S."/>
            <person name="Wellborn G.A."/>
            <person name="Rosendale A.J."/>
            <person name="Cridge A.G."/>
            <person name="Munoz-Torres M.C."/>
            <person name="Bain P.A."/>
            <person name="Manny A.R."/>
            <person name="Major K.M."/>
            <person name="Lambert F.N."/>
            <person name="Vulpe C.D."/>
            <person name="Tuck P."/>
            <person name="Blalock B.J."/>
            <person name="Lin Y.-Y."/>
            <person name="Smith M.E."/>
            <person name="Ochoa-Acuna H."/>
            <person name="Chen M.-J.M."/>
            <person name="Childers C.P."/>
            <person name="Qu J."/>
            <person name="Dugan S."/>
            <person name="Lee S.L."/>
            <person name="Chao H."/>
            <person name="Dinh H."/>
            <person name="Han Y."/>
            <person name="Doddapaneni H."/>
            <person name="Worley K.C."/>
            <person name="Muzny D.M."/>
            <person name="Gibbs R.A."/>
            <person name="Richards S."/>
        </authorList>
    </citation>
    <scope>NUCLEOTIDE SEQUENCE</scope>
    <source>
        <strain evidence="3">HAZT.00-mixed</strain>
        <tissue evidence="3">Whole organism</tissue>
    </source>
</reference>
<dbReference type="InterPro" id="IPR027032">
    <property type="entry name" value="Twinkle-like"/>
</dbReference>
<dbReference type="InterPro" id="IPR027417">
    <property type="entry name" value="P-loop_NTPase"/>
</dbReference>
<evidence type="ECO:0000313" key="3">
    <source>
        <dbReference type="EMBL" id="KAA0201824.1"/>
    </source>
</evidence>
<organism evidence="3">
    <name type="scientific">Hyalella azteca</name>
    <name type="common">Amphipod</name>
    <dbReference type="NCBI Taxonomy" id="294128"/>
    <lineage>
        <taxon>Eukaryota</taxon>
        <taxon>Metazoa</taxon>
        <taxon>Ecdysozoa</taxon>
        <taxon>Arthropoda</taxon>
        <taxon>Crustacea</taxon>
        <taxon>Multicrustacea</taxon>
        <taxon>Malacostraca</taxon>
        <taxon>Eumalacostraca</taxon>
        <taxon>Peracarida</taxon>
        <taxon>Amphipoda</taxon>
        <taxon>Senticaudata</taxon>
        <taxon>Talitrida</taxon>
        <taxon>Talitroidea</taxon>
        <taxon>Hyalellidae</taxon>
        <taxon>Hyalella</taxon>
    </lineage>
</organism>
<dbReference type="AlphaFoldDB" id="A0A6A0H982"/>
<dbReference type="GO" id="GO:0003697">
    <property type="term" value="F:single-stranded DNA binding"/>
    <property type="evidence" value="ECO:0007669"/>
    <property type="project" value="InterPro"/>
</dbReference>
<sequence length="411" mass="46319">MKLSYHHSKALLASVQFSIYLFISNCFPNDHSLFTFQGLSLDVLKQYGCRSSSDGSRLIVPVYRPMIDQSMVNISGSRNNLLQPVGYFSIPLLQKSPQVLHQLNKDQILARLLTHQQLRLSNSLLTYDNIKEKVYHRIKHPCEVRGVPWARFPELNRVLLGHRSGEVTVVSGPTGAGKTTFLAEYSLDLAVQGVVTLWASLEVSVERLAEVLLQQYSGAPLPTDRTSFDALSYLFKQVPLHFLDVHGQQELEVIMQALRESVMVRGVRHVVVDNLQFLVGCQRSFSERWQHQDLAMAAFRSFATQFGCHVTLIVHPRKLQADELLTMQSIGGGARVTQEADNVMLLQVQGSNPVSCRKAIEVVKNRFGGHLGVVPIKFHQESLTFSGFFRKSKDSQKNKEGKQRPPESREL</sequence>
<dbReference type="CDD" id="cd01122">
    <property type="entry name" value="Twinkle_C"/>
    <property type="match status" value="1"/>
</dbReference>
<dbReference type="GO" id="GO:0005739">
    <property type="term" value="C:mitochondrion"/>
    <property type="evidence" value="ECO:0007669"/>
    <property type="project" value="TreeGrafter"/>
</dbReference>
<evidence type="ECO:0000256" key="1">
    <source>
        <dbReference type="SAM" id="MobiDB-lite"/>
    </source>
</evidence>
<reference evidence="3" key="2">
    <citation type="journal article" date="2018" name="Environ. Sci. Technol.">
        <title>The Toxicogenome of Hyalella azteca: A Model for Sediment Ecotoxicology and Evolutionary Toxicology.</title>
        <authorList>
            <person name="Poynton H.C."/>
            <person name="Hasenbein S."/>
            <person name="Benoit J.B."/>
            <person name="Sepulveda M.S."/>
            <person name="Poelchau M.F."/>
            <person name="Hughes D.S.T."/>
            <person name="Murali S.C."/>
            <person name="Chen S."/>
            <person name="Glastad K.M."/>
            <person name="Goodisman M.A.D."/>
            <person name="Werren J.H."/>
            <person name="Vineis J.H."/>
            <person name="Bowen J.L."/>
            <person name="Friedrich M."/>
            <person name="Jones J."/>
            <person name="Robertson H.M."/>
            <person name="Feyereisen R."/>
            <person name="Mechler-Hickson A."/>
            <person name="Mathers N."/>
            <person name="Lee C.E."/>
            <person name="Colbourne J.K."/>
            <person name="Biales A."/>
            <person name="Johnston J.S."/>
            <person name="Wellborn G.A."/>
            <person name="Rosendale A.J."/>
            <person name="Cridge A.G."/>
            <person name="Munoz-Torres M.C."/>
            <person name="Bain P.A."/>
            <person name="Manny A.R."/>
            <person name="Major K.M."/>
            <person name="Lambert F.N."/>
            <person name="Vulpe C.D."/>
            <person name="Tuck P."/>
            <person name="Blalock B.J."/>
            <person name="Lin Y.Y."/>
            <person name="Smith M.E."/>
            <person name="Ochoa-Acuna H."/>
            <person name="Chen M.M."/>
            <person name="Childers C.P."/>
            <person name="Qu J."/>
            <person name="Dugan S."/>
            <person name="Lee S.L."/>
            <person name="Chao H."/>
            <person name="Dinh H."/>
            <person name="Han Y."/>
            <person name="Doddapaneni H."/>
            <person name="Worley K.C."/>
            <person name="Muzny D.M."/>
            <person name="Gibbs R.A."/>
            <person name="Richards S."/>
        </authorList>
    </citation>
    <scope>NUCLEOTIDE SEQUENCE</scope>
    <source>
        <strain evidence="3">HAZT.00-mixed</strain>
        <tissue evidence="3">Whole organism</tissue>
    </source>
</reference>
<protein>
    <recommendedName>
        <fullName evidence="2">SF4 helicase domain-containing protein</fullName>
    </recommendedName>
</protein>
<dbReference type="SUPFAM" id="SSF52540">
    <property type="entry name" value="P-loop containing nucleoside triphosphate hydrolases"/>
    <property type="match status" value="1"/>
</dbReference>